<sequence length="177" mass="20585">MEQAADAGRLAISMQELAFDLDVFLVRHRRKKPWISMWSERDVLTKQIGFIPFYSGCNSYKIEPQEYPWIALKLNHLLKLEAADITAKEGLLDCCDKILTSRFLRLTKTNRKLSCDVTKLVRSWHRSVRSLHRSVSSSSIIWESKKDGKKRFKDMTVHDTDALKAEYLVHKGFNDIL</sequence>
<gene>
    <name evidence="1" type="primary">Dper\GL17385</name>
    <name evidence="1" type="ORF">Dper_GL17385</name>
</gene>
<dbReference type="AlphaFoldDB" id="B4GGP6"/>
<dbReference type="Proteomes" id="UP000008744">
    <property type="component" value="Unassembled WGS sequence"/>
</dbReference>
<dbReference type="STRING" id="7234.B4GGP6"/>
<accession>B4GGP6</accession>
<evidence type="ECO:0000313" key="1">
    <source>
        <dbReference type="EMBL" id="EDW35666.1"/>
    </source>
</evidence>
<proteinExistence type="predicted"/>
<evidence type="ECO:0000313" key="2">
    <source>
        <dbReference type="Proteomes" id="UP000008744"/>
    </source>
</evidence>
<dbReference type="EMBL" id="CH479183">
    <property type="protein sequence ID" value="EDW35666.1"/>
    <property type="molecule type" value="Genomic_DNA"/>
</dbReference>
<dbReference type="HOGENOM" id="CLU_1519442_0_0_1"/>
<organism evidence="2">
    <name type="scientific">Drosophila persimilis</name>
    <name type="common">Fruit fly</name>
    <dbReference type="NCBI Taxonomy" id="7234"/>
    <lineage>
        <taxon>Eukaryota</taxon>
        <taxon>Metazoa</taxon>
        <taxon>Ecdysozoa</taxon>
        <taxon>Arthropoda</taxon>
        <taxon>Hexapoda</taxon>
        <taxon>Insecta</taxon>
        <taxon>Pterygota</taxon>
        <taxon>Neoptera</taxon>
        <taxon>Endopterygota</taxon>
        <taxon>Diptera</taxon>
        <taxon>Brachycera</taxon>
        <taxon>Muscomorpha</taxon>
        <taxon>Ephydroidea</taxon>
        <taxon>Drosophilidae</taxon>
        <taxon>Drosophila</taxon>
        <taxon>Sophophora</taxon>
    </lineage>
</organism>
<reference evidence="1 2" key="1">
    <citation type="journal article" date="2007" name="Nature">
        <title>Evolution of genes and genomes on the Drosophila phylogeny.</title>
        <authorList>
            <consortium name="Drosophila 12 Genomes Consortium"/>
            <person name="Clark A.G."/>
            <person name="Eisen M.B."/>
            <person name="Smith D.R."/>
            <person name="Bergman C.M."/>
            <person name="Oliver B."/>
            <person name="Markow T.A."/>
            <person name="Kaufman T.C."/>
            <person name="Kellis M."/>
            <person name="Gelbart W."/>
            <person name="Iyer V.N."/>
            <person name="Pollard D.A."/>
            <person name="Sackton T.B."/>
            <person name="Larracuente A.M."/>
            <person name="Singh N.D."/>
            <person name="Abad J.P."/>
            <person name="Abt D.N."/>
            <person name="Adryan B."/>
            <person name="Aguade M."/>
            <person name="Akashi H."/>
            <person name="Anderson W.W."/>
            <person name="Aquadro C.F."/>
            <person name="Ardell D.H."/>
            <person name="Arguello R."/>
            <person name="Artieri C.G."/>
            <person name="Barbash D.A."/>
            <person name="Barker D."/>
            <person name="Barsanti P."/>
            <person name="Batterham P."/>
            <person name="Batzoglou S."/>
            <person name="Begun D."/>
            <person name="Bhutkar A."/>
            <person name="Blanco E."/>
            <person name="Bosak S.A."/>
            <person name="Bradley R.K."/>
            <person name="Brand A.D."/>
            <person name="Brent M.R."/>
            <person name="Brooks A.N."/>
            <person name="Brown R.H."/>
            <person name="Butlin R.K."/>
            <person name="Caggese C."/>
            <person name="Calvi B.R."/>
            <person name="Bernardo de Carvalho A."/>
            <person name="Caspi A."/>
            <person name="Castrezana S."/>
            <person name="Celniker S.E."/>
            <person name="Chang J.L."/>
            <person name="Chapple C."/>
            <person name="Chatterji S."/>
            <person name="Chinwalla A."/>
            <person name="Civetta A."/>
            <person name="Clifton S.W."/>
            <person name="Comeron J.M."/>
            <person name="Costello J.C."/>
            <person name="Coyne J.A."/>
            <person name="Daub J."/>
            <person name="David R.G."/>
            <person name="Delcher A.L."/>
            <person name="Delehaunty K."/>
            <person name="Do C.B."/>
            <person name="Ebling H."/>
            <person name="Edwards K."/>
            <person name="Eickbush T."/>
            <person name="Evans J.D."/>
            <person name="Filipski A."/>
            <person name="Findeiss S."/>
            <person name="Freyhult E."/>
            <person name="Fulton L."/>
            <person name="Fulton R."/>
            <person name="Garcia A.C."/>
            <person name="Gardiner A."/>
            <person name="Garfield D.A."/>
            <person name="Garvin B.E."/>
            <person name="Gibson G."/>
            <person name="Gilbert D."/>
            <person name="Gnerre S."/>
            <person name="Godfrey J."/>
            <person name="Good R."/>
            <person name="Gotea V."/>
            <person name="Gravely B."/>
            <person name="Greenberg A.J."/>
            <person name="Griffiths-Jones S."/>
            <person name="Gross S."/>
            <person name="Guigo R."/>
            <person name="Gustafson E.A."/>
            <person name="Haerty W."/>
            <person name="Hahn M.W."/>
            <person name="Halligan D.L."/>
            <person name="Halpern A.L."/>
            <person name="Halter G.M."/>
            <person name="Han M.V."/>
            <person name="Heger A."/>
            <person name="Hillier L."/>
            <person name="Hinrichs A.S."/>
            <person name="Holmes I."/>
            <person name="Hoskins R.A."/>
            <person name="Hubisz M.J."/>
            <person name="Hultmark D."/>
            <person name="Huntley M.A."/>
            <person name="Jaffe D.B."/>
            <person name="Jagadeeshan S."/>
            <person name="Jeck W.R."/>
            <person name="Johnson J."/>
            <person name="Jones C.D."/>
            <person name="Jordan W.C."/>
            <person name="Karpen G.H."/>
            <person name="Kataoka E."/>
            <person name="Keightley P.D."/>
            <person name="Kheradpour P."/>
            <person name="Kirkness E.F."/>
            <person name="Koerich L.B."/>
            <person name="Kristiansen K."/>
            <person name="Kudrna D."/>
            <person name="Kulathinal R.J."/>
            <person name="Kumar S."/>
            <person name="Kwok R."/>
            <person name="Lander E."/>
            <person name="Langley C.H."/>
            <person name="Lapoint R."/>
            <person name="Lazzaro B.P."/>
            <person name="Lee S.J."/>
            <person name="Levesque L."/>
            <person name="Li R."/>
            <person name="Lin C.F."/>
            <person name="Lin M.F."/>
            <person name="Lindblad-Toh K."/>
            <person name="Llopart A."/>
            <person name="Long M."/>
            <person name="Low L."/>
            <person name="Lozovsky E."/>
            <person name="Lu J."/>
            <person name="Luo M."/>
            <person name="Machado C.A."/>
            <person name="Makalowski W."/>
            <person name="Marzo M."/>
            <person name="Matsuda M."/>
            <person name="Matzkin L."/>
            <person name="McAllister B."/>
            <person name="McBride C.S."/>
            <person name="McKernan B."/>
            <person name="McKernan K."/>
            <person name="Mendez-Lago M."/>
            <person name="Minx P."/>
            <person name="Mollenhauer M.U."/>
            <person name="Montooth K."/>
            <person name="Mount S.M."/>
            <person name="Mu X."/>
            <person name="Myers E."/>
            <person name="Negre B."/>
            <person name="Newfeld S."/>
            <person name="Nielsen R."/>
            <person name="Noor M.A."/>
            <person name="O'Grady P."/>
            <person name="Pachter L."/>
            <person name="Papaceit M."/>
            <person name="Parisi M.J."/>
            <person name="Parisi M."/>
            <person name="Parts L."/>
            <person name="Pedersen J.S."/>
            <person name="Pesole G."/>
            <person name="Phillippy A.M."/>
            <person name="Ponting C.P."/>
            <person name="Pop M."/>
            <person name="Porcelli D."/>
            <person name="Powell J.R."/>
            <person name="Prohaska S."/>
            <person name="Pruitt K."/>
            <person name="Puig M."/>
            <person name="Quesneville H."/>
            <person name="Ram K.R."/>
            <person name="Rand D."/>
            <person name="Rasmussen M.D."/>
            <person name="Reed L.K."/>
            <person name="Reenan R."/>
            <person name="Reily A."/>
            <person name="Remington K.A."/>
            <person name="Rieger T.T."/>
            <person name="Ritchie M.G."/>
            <person name="Robin C."/>
            <person name="Rogers Y.H."/>
            <person name="Rohde C."/>
            <person name="Rozas J."/>
            <person name="Rubenfield M.J."/>
            <person name="Ruiz A."/>
            <person name="Russo S."/>
            <person name="Salzberg S.L."/>
            <person name="Sanchez-Gracia A."/>
            <person name="Saranga D.J."/>
            <person name="Sato H."/>
            <person name="Schaeffer S.W."/>
            <person name="Schatz M.C."/>
            <person name="Schlenke T."/>
            <person name="Schwartz R."/>
            <person name="Segarra C."/>
            <person name="Singh R.S."/>
            <person name="Sirot L."/>
            <person name="Sirota M."/>
            <person name="Sisneros N.B."/>
            <person name="Smith C.D."/>
            <person name="Smith T.F."/>
            <person name="Spieth J."/>
            <person name="Stage D.E."/>
            <person name="Stark A."/>
            <person name="Stephan W."/>
            <person name="Strausberg R.L."/>
            <person name="Strempel S."/>
            <person name="Sturgill D."/>
            <person name="Sutton G."/>
            <person name="Sutton G.G."/>
            <person name="Tao W."/>
            <person name="Teichmann S."/>
            <person name="Tobari Y.N."/>
            <person name="Tomimura Y."/>
            <person name="Tsolas J.M."/>
            <person name="Valente V.L."/>
            <person name="Venter E."/>
            <person name="Venter J.C."/>
            <person name="Vicario S."/>
            <person name="Vieira F.G."/>
            <person name="Vilella A.J."/>
            <person name="Villasante A."/>
            <person name="Walenz B."/>
            <person name="Wang J."/>
            <person name="Wasserman M."/>
            <person name="Watts T."/>
            <person name="Wilson D."/>
            <person name="Wilson R.K."/>
            <person name="Wing R.A."/>
            <person name="Wolfner M.F."/>
            <person name="Wong A."/>
            <person name="Wong G.K."/>
            <person name="Wu C.I."/>
            <person name="Wu G."/>
            <person name="Yamamoto D."/>
            <person name="Yang H.P."/>
            <person name="Yang S.P."/>
            <person name="Yorke J.A."/>
            <person name="Yoshida K."/>
            <person name="Zdobnov E."/>
            <person name="Zhang P."/>
            <person name="Zhang Y."/>
            <person name="Zimin A.V."/>
            <person name="Baldwin J."/>
            <person name="Abdouelleil A."/>
            <person name="Abdulkadir J."/>
            <person name="Abebe A."/>
            <person name="Abera B."/>
            <person name="Abreu J."/>
            <person name="Acer S.C."/>
            <person name="Aftuck L."/>
            <person name="Alexander A."/>
            <person name="An P."/>
            <person name="Anderson E."/>
            <person name="Anderson S."/>
            <person name="Arachi H."/>
            <person name="Azer M."/>
            <person name="Bachantsang P."/>
            <person name="Barry A."/>
            <person name="Bayul T."/>
            <person name="Berlin A."/>
            <person name="Bessette D."/>
            <person name="Bloom T."/>
            <person name="Blye J."/>
            <person name="Boguslavskiy L."/>
            <person name="Bonnet C."/>
            <person name="Boukhgalter B."/>
            <person name="Bourzgui I."/>
            <person name="Brown A."/>
            <person name="Cahill P."/>
            <person name="Channer S."/>
            <person name="Cheshatsang Y."/>
            <person name="Chuda L."/>
            <person name="Citroen M."/>
            <person name="Collymore A."/>
            <person name="Cooke P."/>
            <person name="Costello M."/>
            <person name="D'Aco K."/>
            <person name="Daza R."/>
            <person name="De Haan G."/>
            <person name="DeGray S."/>
            <person name="DeMaso C."/>
            <person name="Dhargay N."/>
            <person name="Dooley K."/>
            <person name="Dooley E."/>
            <person name="Doricent M."/>
            <person name="Dorje P."/>
            <person name="Dorjee K."/>
            <person name="Dupes A."/>
            <person name="Elong R."/>
            <person name="Falk J."/>
            <person name="Farina A."/>
            <person name="Faro S."/>
            <person name="Ferguson D."/>
            <person name="Fisher S."/>
            <person name="Foley C.D."/>
            <person name="Franke A."/>
            <person name="Friedrich D."/>
            <person name="Gadbois L."/>
            <person name="Gearin G."/>
            <person name="Gearin C.R."/>
            <person name="Giannoukos G."/>
            <person name="Goode T."/>
            <person name="Graham J."/>
            <person name="Grandbois E."/>
            <person name="Grewal S."/>
            <person name="Gyaltsen K."/>
            <person name="Hafez N."/>
            <person name="Hagos B."/>
            <person name="Hall J."/>
            <person name="Henson C."/>
            <person name="Hollinger A."/>
            <person name="Honan T."/>
            <person name="Huard M.D."/>
            <person name="Hughes L."/>
            <person name="Hurhula B."/>
            <person name="Husby M.E."/>
            <person name="Kamat A."/>
            <person name="Kanga B."/>
            <person name="Kashin S."/>
            <person name="Khazanovich D."/>
            <person name="Kisner P."/>
            <person name="Lance K."/>
            <person name="Lara M."/>
            <person name="Lee W."/>
            <person name="Lennon N."/>
            <person name="Letendre F."/>
            <person name="LeVine R."/>
            <person name="Lipovsky A."/>
            <person name="Liu X."/>
            <person name="Liu J."/>
            <person name="Liu S."/>
            <person name="Lokyitsang T."/>
            <person name="Lokyitsang Y."/>
            <person name="Lubonja R."/>
            <person name="Lui A."/>
            <person name="MacDonald P."/>
            <person name="Magnisalis V."/>
            <person name="Maru K."/>
            <person name="Matthews C."/>
            <person name="McCusker W."/>
            <person name="McDonough S."/>
            <person name="Mehta T."/>
            <person name="Meldrim J."/>
            <person name="Meneus L."/>
            <person name="Mihai O."/>
            <person name="Mihalev A."/>
            <person name="Mihova T."/>
            <person name="Mittelman R."/>
            <person name="Mlenga V."/>
            <person name="Montmayeur A."/>
            <person name="Mulrain L."/>
            <person name="Navidi A."/>
            <person name="Naylor J."/>
            <person name="Negash T."/>
            <person name="Nguyen T."/>
            <person name="Nguyen N."/>
            <person name="Nicol R."/>
            <person name="Norbu C."/>
            <person name="Norbu N."/>
            <person name="Novod N."/>
            <person name="O'Neill B."/>
            <person name="Osman S."/>
            <person name="Markiewicz E."/>
            <person name="Oyono O.L."/>
            <person name="Patti C."/>
            <person name="Phunkhang P."/>
            <person name="Pierre F."/>
            <person name="Priest M."/>
            <person name="Raghuraman S."/>
            <person name="Rege F."/>
            <person name="Reyes R."/>
            <person name="Rise C."/>
            <person name="Rogov P."/>
            <person name="Ross K."/>
            <person name="Ryan E."/>
            <person name="Settipalli S."/>
            <person name="Shea T."/>
            <person name="Sherpa N."/>
            <person name="Shi L."/>
            <person name="Shih D."/>
            <person name="Sparrow T."/>
            <person name="Spaulding J."/>
            <person name="Stalker J."/>
            <person name="Stange-Thomann N."/>
            <person name="Stavropoulos S."/>
            <person name="Stone C."/>
            <person name="Strader C."/>
            <person name="Tesfaye S."/>
            <person name="Thomson T."/>
            <person name="Thoulutsang Y."/>
            <person name="Thoulutsang D."/>
            <person name="Topham K."/>
            <person name="Topping I."/>
            <person name="Tsamla T."/>
            <person name="Vassiliev H."/>
            <person name="Vo A."/>
            <person name="Wangchuk T."/>
            <person name="Wangdi T."/>
            <person name="Weiand M."/>
            <person name="Wilkinson J."/>
            <person name="Wilson A."/>
            <person name="Yadav S."/>
            <person name="Young G."/>
            <person name="Yu Q."/>
            <person name="Zembek L."/>
            <person name="Zhong D."/>
            <person name="Zimmer A."/>
            <person name="Zwirko Z."/>
            <person name="Jaffe D.B."/>
            <person name="Alvarez P."/>
            <person name="Brockman W."/>
            <person name="Butler J."/>
            <person name="Chin C."/>
            <person name="Gnerre S."/>
            <person name="Grabherr M."/>
            <person name="Kleber M."/>
            <person name="Mauceli E."/>
            <person name="MacCallum I."/>
        </authorList>
    </citation>
    <scope>NUCLEOTIDE SEQUENCE [LARGE SCALE GENOMIC DNA]</scope>
    <source>
        <strain evidence="2">MSH-3 / Tucson 14011-0111.49</strain>
    </source>
</reference>
<name>B4GGP6_DROPE</name>
<protein>
    <submittedName>
        <fullName evidence="1">GL17385</fullName>
    </submittedName>
</protein>
<keyword evidence="2" id="KW-1185">Reference proteome</keyword>